<gene>
    <name evidence="2" type="ORF">CEXT_745731</name>
</gene>
<evidence type="ECO:0000256" key="1">
    <source>
        <dbReference type="SAM" id="MobiDB-lite"/>
    </source>
</evidence>
<reference evidence="2 3" key="1">
    <citation type="submission" date="2021-06" db="EMBL/GenBank/DDBJ databases">
        <title>Caerostris extrusa draft genome.</title>
        <authorList>
            <person name="Kono N."/>
            <person name="Arakawa K."/>
        </authorList>
    </citation>
    <scope>NUCLEOTIDE SEQUENCE [LARGE SCALE GENOMIC DNA]</scope>
</reference>
<dbReference type="Proteomes" id="UP001054945">
    <property type="component" value="Unassembled WGS sequence"/>
</dbReference>
<accession>A0AAV4TM02</accession>
<protein>
    <submittedName>
        <fullName evidence="2">Uncharacterized protein</fullName>
    </submittedName>
</protein>
<keyword evidence="3" id="KW-1185">Reference proteome</keyword>
<evidence type="ECO:0000313" key="2">
    <source>
        <dbReference type="EMBL" id="GIY46141.1"/>
    </source>
</evidence>
<name>A0AAV4TM02_CAEEX</name>
<dbReference type="EMBL" id="BPLR01011376">
    <property type="protein sequence ID" value="GIY46141.1"/>
    <property type="molecule type" value="Genomic_DNA"/>
</dbReference>
<organism evidence="2 3">
    <name type="scientific">Caerostris extrusa</name>
    <name type="common">Bark spider</name>
    <name type="synonym">Caerostris bankana</name>
    <dbReference type="NCBI Taxonomy" id="172846"/>
    <lineage>
        <taxon>Eukaryota</taxon>
        <taxon>Metazoa</taxon>
        <taxon>Ecdysozoa</taxon>
        <taxon>Arthropoda</taxon>
        <taxon>Chelicerata</taxon>
        <taxon>Arachnida</taxon>
        <taxon>Araneae</taxon>
        <taxon>Araneomorphae</taxon>
        <taxon>Entelegynae</taxon>
        <taxon>Araneoidea</taxon>
        <taxon>Araneidae</taxon>
        <taxon>Caerostris</taxon>
    </lineage>
</organism>
<comment type="caution">
    <text evidence="2">The sequence shown here is derived from an EMBL/GenBank/DDBJ whole genome shotgun (WGS) entry which is preliminary data.</text>
</comment>
<evidence type="ECO:0000313" key="3">
    <source>
        <dbReference type="Proteomes" id="UP001054945"/>
    </source>
</evidence>
<dbReference type="AlphaFoldDB" id="A0AAV4TM02"/>
<proteinExistence type="predicted"/>
<feature type="region of interest" description="Disordered" evidence="1">
    <location>
        <begin position="49"/>
        <end position="72"/>
    </location>
</feature>
<sequence length="72" mass="7744">MSFEPSPPQPSLEDLFSVLLIVKRGCSAFLCRGRQKRVTHLGQFRSAGIGSENNRLSFPSPGSGPRGKGVVT</sequence>